<name>A0A6J7ES10_9ZZZZ</name>
<feature type="compositionally biased region" description="Polar residues" evidence="1">
    <location>
        <begin position="143"/>
        <end position="157"/>
    </location>
</feature>
<reference evidence="2" key="1">
    <citation type="submission" date="2020-05" db="EMBL/GenBank/DDBJ databases">
        <authorList>
            <person name="Chiriac C."/>
            <person name="Salcher M."/>
            <person name="Ghai R."/>
            <person name="Kavagutti S V."/>
        </authorList>
    </citation>
    <scope>NUCLEOTIDE SEQUENCE</scope>
</reference>
<sequence>MPVLSSTTVSTARVLSSTCGPLMRIPNCAPRPVPTSSAVGVASPSAQGQAMMSTATAAVNAFVALPSLIHQNASVASDRRITTGTNTPATRSANRCTGALPDWAASTSRAIWASAVSPPTRVARTVSRPLVLTVAPMTDDRGPTSTGTLSPVTSDWSTAEVPDSTMPSVAIFSPGRTTNRWPTTRASIGVRTSSPFGLSSETSFAPSSTSARSADPARDFARASRYRPARMNTTTAEATSR</sequence>
<organism evidence="2">
    <name type="scientific">freshwater metagenome</name>
    <dbReference type="NCBI Taxonomy" id="449393"/>
    <lineage>
        <taxon>unclassified sequences</taxon>
        <taxon>metagenomes</taxon>
        <taxon>ecological metagenomes</taxon>
    </lineage>
</organism>
<dbReference type="AlphaFoldDB" id="A0A6J7ES10"/>
<feature type="compositionally biased region" description="Low complexity" evidence="1">
    <location>
        <begin position="199"/>
        <end position="211"/>
    </location>
</feature>
<evidence type="ECO:0000313" key="2">
    <source>
        <dbReference type="EMBL" id="CAB4883970.1"/>
    </source>
</evidence>
<proteinExistence type="predicted"/>
<gene>
    <name evidence="2" type="ORF">UFOPK3417_01661</name>
</gene>
<feature type="region of interest" description="Disordered" evidence="1">
    <location>
        <begin position="191"/>
        <end position="241"/>
    </location>
</feature>
<feature type="compositionally biased region" description="Polar residues" evidence="1">
    <location>
        <begin position="231"/>
        <end position="241"/>
    </location>
</feature>
<feature type="region of interest" description="Disordered" evidence="1">
    <location>
        <begin position="135"/>
        <end position="161"/>
    </location>
</feature>
<protein>
    <submittedName>
        <fullName evidence="2">Unannotated protein</fullName>
    </submittedName>
</protein>
<evidence type="ECO:0000256" key="1">
    <source>
        <dbReference type="SAM" id="MobiDB-lite"/>
    </source>
</evidence>
<accession>A0A6J7ES10</accession>
<dbReference type="EMBL" id="CAFBLR010000198">
    <property type="protein sequence ID" value="CAB4883970.1"/>
    <property type="molecule type" value="Genomic_DNA"/>
</dbReference>